<evidence type="ECO:0000256" key="5">
    <source>
        <dbReference type="ARBA" id="ARBA00023136"/>
    </source>
</evidence>
<evidence type="ECO:0000313" key="9">
    <source>
        <dbReference type="Proteomes" id="UP001140217"/>
    </source>
</evidence>
<evidence type="ECO:0000313" key="8">
    <source>
        <dbReference type="EMBL" id="KAJ2778541.1"/>
    </source>
</evidence>
<dbReference type="PANTHER" id="PTHR21493:SF9">
    <property type="entry name" value="GOLGI TRANSPORT PROTEIN 1-RELATED"/>
    <property type="match status" value="1"/>
</dbReference>
<keyword evidence="9" id="KW-1185">Reference proteome</keyword>
<dbReference type="InterPro" id="IPR007305">
    <property type="entry name" value="Vesicle_transpt_Got1/SFT2"/>
</dbReference>
<dbReference type="EMBL" id="JANBUL010000223">
    <property type="protein sequence ID" value="KAJ2778541.1"/>
    <property type="molecule type" value="Genomic_DNA"/>
</dbReference>
<comment type="similarity">
    <text evidence="6">Belongs to the GOT1 family.</text>
</comment>
<keyword evidence="2 7" id="KW-0812">Transmembrane</keyword>
<dbReference type="AlphaFoldDB" id="A0A9W8H7H7"/>
<dbReference type="GO" id="GO:0000139">
    <property type="term" value="C:Golgi membrane"/>
    <property type="evidence" value="ECO:0007669"/>
    <property type="project" value="UniProtKB-SubCell"/>
</dbReference>
<name>A0A9W8H7H7_9FUNG</name>
<accession>A0A9W8H7H7</accession>
<feature type="transmembrane region" description="Helical" evidence="7">
    <location>
        <begin position="26"/>
        <end position="46"/>
    </location>
</feature>
<dbReference type="GO" id="GO:0005829">
    <property type="term" value="C:cytosol"/>
    <property type="evidence" value="ECO:0007669"/>
    <property type="project" value="GOC"/>
</dbReference>
<feature type="transmembrane region" description="Helical" evidence="7">
    <location>
        <begin position="58"/>
        <end position="82"/>
    </location>
</feature>
<protein>
    <submittedName>
        <fullName evidence="8">Golgi Transport</fullName>
    </submittedName>
</protein>
<gene>
    <name evidence="8" type="primary">GOT1</name>
    <name evidence="8" type="ORF">H4R18_004538</name>
</gene>
<dbReference type="PANTHER" id="PTHR21493">
    <property type="entry name" value="CGI-141-RELATED/LIPASE CONTAINING PROTEIN"/>
    <property type="match status" value="1"/>
</dbReference>
<evidence type="ECO:0000256" key="3">
    <source>
        <dbReference type="ARBA" id="ARBA00022989"/>
    </source>
</evidence>
<dbReference type="GO" id="GO:0042147">
    <property type="term" value="P:retrograde transport, endosome to Golgi"/>
    <property type="evidence" value="ECO:0007669"/>
    <property type="project" value="InterPro"/>
</dbReference>
<evidence type="ECO:0000256" key="7">
    <source>
        <dbReference type="SAM" id="Phobius"/>
    </source>
</evidence>
<sequence>MTALGLLLTGLGVVLLFDAGLIAVGNIAFLAGISMIIGVQKTVVFFTRRDKLRGSVAFFAGFLLVLVKWPIFGILVEAFGFLNLFGDFFPVVISFLRSLPVVGRVFSLPGIRQVVDRIGGYPSQYPV</sequence>
<dbReference type="InterPro" id="IPR045176">
    <property type="entry name" value="Got1"/>
</dbReference>
<dbReference type="OrthoDB" id="204784at2759"/>
<keyword evidence="3 7" id="KW-1133">Transmembrane helix</keyword>
<dbReference type="Pfam" id="PF04178">
    <property type="entry name" value="Got1"/>
    <property type="match status" value="1"/>
</dbReference>
<evidence type="ECO:0000256" key="1">
    <source>
        <dbReference type="ARBA" id="ARBA00004653"/>
    </source>
</evidence>
<dbReference type="GO" id="GO:0006888">
    <property type="term" value="P:endoplasmic reticulum to Golgi vesicle-mediated transport"/>
    <property type="evidence" value="ECO:0007669"/>
    <property type="project" value="InterPro"/>
</dbReference>
<evidence type="ECO:0000256" key="6">
    <source>
        <dbReference type="ARBA" id="ARBA00025799"/>
    </source>
</evidence>
<comment type="caution">
    <text evidence="8">The sequence shown here is derived from an EMBL/GenBank/DDBJ whole genome shotgun (WGS) entry which is preliminary data.</text>
</comment>
<evidence type="ECO:0000256" key="4">
    <source>
        <dbReference type="ARBA" id="ARBA00023034"/>
    </source>
</evidence>
<organism evidence="8 9">
    <name type="scientific">Coemansia javaensis</name>
    <dbReference type="NCBI Taxonomy" id="2761396"/>
    <lineage>
        <taxon>Eukaryota</taxon>
        <taxon>Fungi</taxon>
        <taxon>Fungi incertae sedis</taxon>
        <taxon>Zoopagomycota</taxon>
        <taxon>Kickxellomycotina</taxon>
        <taxon>Kickxellomycetes</taxon>
        <taxon>Kickxellales</taxon>
        <taxon>Kickxellaceae</taxon>
        <taxon>Coemansia</taxon>
    </lineage>
</organism>
<comment type="subcellular location">
    <subcellularLocation>
        <location evidence="1">Golgi apparatus membrane</location>
        <topology evidence="1">Multi-pass membrane protein</topology>
    </subcellularLocation>
</comment>
<proteinExistence type="inferred from homology"/>
<dbReference type="Proteomes" id="UP001140217">
    <property type="component" value="Unassembled WGS sequence"/>
</dbReference>
<keyword evidence="4" id="KW-0333">Golgi apparatus</keyword>
<keyword evidence="5 7" id="KW-0472">Membrane</keyword>
<reference evidence="8" key="1">
    <citation type="submission" date="2022-07" db="EMBL/GenBank/DDBJ databases">
        <title>Phylogenomic reconstructions and comparative analyses of Kickxellomycotina fungi.</title>
        <authorList>
            <person name="Reynolds N.K."/>
            <person name="Stajich J.E."/>
            <person name="Barry K."/>
            <person name="Grigoriev I.V."/>
            <person name="Crous P."/>
            <person name="Smith M.E."/>
        </authorList>
    </citation>
    <scope>NUCLEOTIDE SEQUENCE</scope>
    <source>
        <strain evidence="8">NBRC 105414</strain>
    </source>
</reference>
<evidence type="ECO:0000256" key="2">
    <source>
        <dbReference type="ARBA" id="ARBA00022692"/>
    </source>
</evidence>